<keyword evidence="10" id="KW-1185">Reference proteome</keyword>
<keyword evidence="6" id="KW-0175">Coiled coil</keyword>
<dbReference type="Gene3D" id="1.20.5.170">
    <property type="match status" value="1"/>
</dbReference>
<evidence type="ECO:0000256" key="5">
    <source>
        <dbReference type="ARBA" id="ARBA00023242"/>
    </source>
</evidence>
<feature type="region of interest" description="Disordered" evidence="7">
    <location>
        <begin position="1"/>
        <end position="26"/>
    </location>
</feature>
<dbReference type="Proteomes" id="UP000823775">
    <property type="component" value="Unassembled WGS sequence"/>
</dbReference>
<dbReference type="CDD" id="cd14703">
    <property type="entry name" value="bZIP_plant_RF2"/>
    <property type="match status" value="1"/>
</dbReference>
<gene>
    <name evidence="9" type="ORF">HAX54_029375</name>
</gene>
<keyword evidence="5" id="KW-0539">Nucleus</keyword>
<keyword evidence="2" id="KW-0805">Transcription regulation</keyword>
<evidence type="ECO:0000259" key="8">
    <source>
        <dbReference type="PROSITE" id="PS50217"/>
    </source>
</evidence>
<evidence type="ECO:0000256" key="4">
    <source>
        <dbReference type="ARBA" id="ARBA00023163"/>
    </source>
</evidence>
<feature type="region of interest" description="Disordered" evidence="7">
    <location>
        <begin position="70"/>
        <end position="109"/>
    </location>
</feature>
<dbReference type="PANTHER" id="PTHR13690:SF86">
    <property type="entry name" value="TRANSCRIPTION FACTOR VIP1"/>
    <property type="match status" value="1"/>
</dbReference>
<dbReference type="SUPFAM" id="SSF57959">
    <property type="entry name" value="Leucine zipper domain"/>
    <property type="match status" value="1"/>
</dbReference>
<comment type="subcellular location">
    <subcellularLocation>
        <location evidence="1">Nucleus</location>
    </subcellularLocation>
</comment>
<dbReference type="PROSITE" id="PS50217">
    <property type="entry name" value="BZIP"/>
    <property type="match status" value="1"/>
</dbReference>
<evidence type="ECO:0000313" key="10">
    <source>
        <dbReference type="Proteomes" id="UP000823775"/>
    </source>
</evidence>
<evidence type="ECO:0000256" key="6">
    <source>
        <dbReference type="SAM" id="Coils"/>
    </source>
</evidence>
<organism evidence="9 10">
    <name type="scientific">Datura stramonium</name>
    <name type="common">Jimsonweed</name>
    <name type="synonym">Common thornapple</name>
    <dbReference type="NCBI Taxonomy" id="4076"/>
    <lineage>
        <taxon>Eukaryota</taxon>
        <taxon>Viridiplantae</taxon>
        <taxon>Streptophyta</taxon>
        <taxon>Embryophyta</taxon>
        <taxon>Tracheophyta</taxon>
        <taxon>Spermatophyta</taxon>
        <taxon>Magnoliopsida</taxon>
        <taxon>eudicotyledons</taxon>
        <taxon>Gunneridae</taxon>
        <taxon>Pentapetalae</taxon>
        <taxon>asterids</taxon>
        <taxon>lamiids</taxon>
        <taxon>Solanales</taxon>
        <taxon>Solanaceae</taxon>
        <taxon>Solanoideae</taxon>
        <taxon>Datureae</taxon>
        <taxon>Datura</taxon>
    </lineage>
</organism>
<protein>
    <recommendedName>
        <fullName evidence="8">BZIP domain-containing protein</fullName>
    </recommendedName>
</protein>
<dbReference type="EMBL" id="JACEIK010000364">
    <property type="protein sequence ID" value="MCD7455732.1"/>
    <property type="molecule type" value="Genomic_DNA"/>
</dbReference>
<evidence type="ECO:0000256" key="2">
    <source>
        <dbReference type="ARBA" id="ARBA00023015"/>
    </source>
</evidence>
<dbReference type="SMART" id="SM00338">
    <property type="entry name" value="BRLZ"/>
    <property type="match status" value="1"/>
</dbReference>
<dbReference type="Pfam" id="PF00170">
    <property type="entry name" value="bZIP_1"/>
    <property type="match status" value="1"/>
</dbReference>
<reference evidence="9 10" key="1">
    <citation type="journal article" date="2021" name="BMC Genomics">
        <title>Datura genome reveals duplications of psychoactive alkaloid biosynthetic genes and high mutation rate following tissue culture.</title>
        <authorList>
            <person name="Rajewski A."/>
            <person name="Carter-House D."/>
            <person name="Stajich J."/>
            <person name="Litt A."/>
        </authorList>
    </citation>
    <scope>NUCLEOTIDE SEQUENCE [LARGE SCALE GENOMIC DNA]</scope>
    <source>
        <strain evidence="9">AR-01</strain>
    </source>
</reference>
<evidence type="ECO:0000256" key="3">
    <source>
        <dbReference type="ARBA" id="ARBA00023125"/>
    </source>
</evidence>
<name>A0ABS8SAC8_DATST</name>
<feature type="compositionally biased region" description="Polar residues" evidence="7">
    <location>
        <begin position="70"/>
        <end position="90"/>
    </location>
</feature>
<proteinExistence type="predicted"/>
<feature type="coiled-coil region" evidence="6">
    <location>
        <begin position="214"/>
        <end position="290"/>
    </location>
</feature>
<sequence length="346" mass="37859">MDPKFTGKPIPVPFLAGRTDLDQMPDTPTRIARHRRAQSETFFRFPDFDDDILLDDVVADFNLDISAPSLSPSADTHMQPANSADSSSNGPGLVAGPGSDPNPRPLNHFRSLSVDADFFDGLEFGDAGATTPAASEEKKMMGSVSGSGSRHRHSNSIDGSFSTASFEAESSSVKKAMAPDRLAELALIDPKRAKRILANRQSAARSKERKIRYTNELERKVQTLQTEATTLSAQITVLQRDNSGLTTENKELKLRLQALEQQAHLRDALNEALREELQRLKITAGQMSAANGSRGPRPHFPPQPQSFVQCGNHHAQQQQHMPKSTTSTQNIGGQTQASFMNFNNRG</sequence>
<dbReference type="InterPro" id="IPR004827">
    <property type="entry name" value="bZIP"/>
</dbReference>
<dbReference type="InterPro" id="IPR044759">
    <property type="entry name" value="bZIP_RF2"/>
</dbReference>
<evidence type="ECO:0000313" key="9">
    <source>
        <dbReference type="EMBL" id="MCD7455732.1"/>
    </source>
</evidence>
<dbReference type="InterPro" id="IPR046347">
    <property type="entry name" value="bZIP_sf"/>
</dbReference>
<feature type="region of interest" description="Disordered" evidence="7">
    <location>
        <begin position="129"/>
        <end position="161"/>
    </location>
</feature>
<keyword evidence="4" id="KW-0804">Transcription</keyword>
<dbReference type="PANTHER" id="PTHR13690">
    <property type="entry name" value="TRANSCRIPTION FACTOR POSF21-RELATED"/>
    <property type="match status" value="1"/>
</dbReference>
<feature type="domain" description="BZIP" evidence="8">
    <location>
        <begin position="189"/>
        <end position="252"/>
    </location>
</feature>
<evidence type="ECO:0000256" key="1">
    <source>
        <dbReference type="ARBA" id="ARBA00004123"/>
    </source>
</evidence>
<evidence type="ECO:0000256" key="7">
    <source>
        <dbReference type="SAM" id="MobiDB-lite"/>
    </source>
</evidence>
<feature type="region of interest" description="Disordered" evidence="7">
    <location>
        <begin position="313"/>
        <end position="346"/>
    </location>
</feature>
<accession>A0ABS8SAC8</accession>
<keyword evidence="3" id="KW-0238">DNA-binding</keyword>
<comment type="caution">
    <text evidence="9">The sequence shown here is derived from an EMBL/GenBank/DDBJ whole genome shotgun (WGS) entry which is preliminary data.</text>
</comment>